<gene>
    <name evidence="1" type="ORF">PGTUg99_036605</name>
</gene>
<protein>
    <submittedName>
        <fullName evidence="1">Uncharacterized protein</fullName>
    </submittedName>
</protein>
<accession>A0A5B0S3G6</accession>
<name>A0A5B0S3G6_PUCGR</name>
<proteinExistence type="predicted"/>
<sequence length="70" mass="7635">MPGFRRVSVLAIGGVDRARRVSGNLRNMLRADTGVPDLCGYSRPGTQPINEGHNENLKVFRIPLELSSGD</sequence>
<evidence type="ECO:0000313" key="2">
    <source>
        <dbReference type="Proteomes" id="UP000325313"/>
    </source>
</evidence>
<comment type="caution">
    <text evidence="1">The sequence shown here is derived from an EMBL/GenBank/DDBJ whole genome shotgun (WGS) entry which is preliminary data.</text>
</comment>
<dbReference type="EMBL" id="VDEP01000102">
    <property type="protein sequence ID" value="KAA1132059.1"/>
    <property type="molecule type" value="Genomic_DNA"/>
</dbReference>
<dbReference type="AlphaFoldDB" id="A0A5B0S3G6"/>
<dbReference type="Proteomes" id="UP000325313">
    <property type="component" value="Unassembled WGS sequence"/>
</dbReference>
<reference evidence="1 2" key="1">
    <citation type="submission" date="2019-05" db="EMBL/GenBank/DDBJ databases">
        <title>Emergence of the Ug99 lineage of the wheat stem rust pathogen through somatic hybridization.</title>
        <authorList>
            <person name="Li F."/>
            <person name="Upadhyaya N.M."/>
            <person name="Sperschneider J."/>
            <person name="Matny O."/>
            <person name="Nguyen-Phuc H."/>
            <person name="Mago R."/>
            <person name="Raley C."/>
            <person name="Miller M.E."/>
            <person name="Silverstein K.A.T."/>
            <person name="Henningsen E."/>
            <person name="Hirsch C.D."/>
            <person name="Visser B."/>
            <person name="Pretorius Z.A."/>
            <person name="Steffenson B.J."/>
            <person name="Schwessinger B."/>
            <person name="Dodds P.N."/>
            <person name="Figueroa M."/>
        </authorList>
    </citation>
    <scope>NUCLEOTIDE SEQUENCE [LARGE SCALE GENOMIC DNA]</scope>
    <source>
        <strain evidence="1 2">Ug99</strain>
    </source>
</reference>
<evidence type="ECO:0000313" key="1">
    <source>
        <dbReference type="EMBL" id="KAA1132059.1"/>
    </source>
</evidence>
<organism evidence="1 2">
    <name type="scientific">Puccinia graminis f. sp. tritici</name>
    <dbReference type="NCBI Taxonomy" id="56615"/>
    <lineage>
        <taxon>Eukaryota</taxon>
        <taxon>Fungi</taxon>
        <taxon>Dikarya</taxon>
        <taxon>Basidiomycota</taxon>
        <taxon>Pucciniomycotina</taxon>
        <taxon>Pucciniomycetes</taxon>
        <taxon>Pucciniales</taxon>
        <taxon>Pucciniaceae</taxon>
        <taxon>Puccinia</taxon>
    </lineage>
</organism>